<evidence type="ECO:0000259" key="13">
    <source>
        <dbReference type="Pfam" id="PF04452"/>
    </source>
</evidence>
<dbReference type="InterPro" id="IPR006700">
    <property type="entry name" value="RsmE"/>
</dbReference>
<accession>A0A249K9U5</accession>
<proteinExistence type="inferred from homology"/>
<gene>
    <name evidence="15" type="ORF">B1s21160_04070</name>
</gene>
<dbReference type="GO" id="GO:0005737">
    <property type="term" value="C:cytoplasm"/>
    <property type="evidence" value="ECO:0007669"/>
    <property type="project" value="UniProtKB-SubCell"/>
</dbReference>
<dbReference type="InterPro" id="IPR046886">
    <property type="entry name" value="RsmE_MTase_dom"/>
</dbReference>
<dbReference type="GO" id="GO:0070475">
    <property type="term" value="P:rRNA base methylation"/>
    <property type="evidence" value="ECO:0007669"/>
    <property type="project" value="TreeGrafter"/>
</dbReference>
<comment type="function">
    <text evidence="10 12">Specifically methylates the N3 position of the uracil ring of uridine 1498 (m3U1498) in 16S rRNA. Acts on the fully assembled 30S ribosomal subunit.</text>
</comment>
<dbReference type="InterPro" id="IPR029028">
    <property type="entry name" value="Alpha/beta_knot_MTases"/>
</dbReference>
<keyword evidence="16" id="KW-1185">Reference proteome</keyword>
<evidence type="ECO:0000256" key="12">
    <source>
        <dbReference type="PIRNR" id="PIRNR015601"/>
    </source>
</evidence>
<feature type="domain" description="Ribosomal RNA small subunit methyltransferase E PUA-like" evidence="14">
    <location>
        <begin position="18"/>
        <end position="64"/>
    </location>
</feature>
<evidence type="ECO:0000256" key="7">
    <source>
        <dbReference type="ARBA" id="ARBA00022603"/>
    </source>
</evidence>
<dbReference type="EC" id="2.1.1.193" evidence="3 12"/>
<dbReference type="Pfam" id="PF04452">
    <property type="entry name" value="Methyltrans_RNA"/>
    <property type="match status" value="1"/>
</dbReference>
<dbReference type="Gene3D" id="3.40.1280.10">
    <property type="match status" value="1"/>
</dbReference>
<evidence type="ECO:0000256" key="10">
    <source>
        <dbReference type="ARBA" id="ARBA00025699"/>
    </source>
</evidence>
<dbReference type="NCBIfam" id="TIGR00046">
    <property type="entry name" value="RsmE family RNA methyltransferase"/>
    <property type="match status" value="1"/>
</dbReference>
<keyword evidence="7 12" id="KW-0489">Methyltransferase</keyword>
<comment type="similarity">
    <text evidence="2 12">Belongs to the RNA methyltransferase RsmE family.</text>
</comment>
<dbReference type="InterPro" id="IPR046887">
    <property type="entry name" value="RsmE_PUA-like"/>
</dbReference>
<keyword evidence="6 12" id="KW-0698">rRNA processing</keyword>
<comment type="catalytic activity">
    <reaction evidence="11 12">
        <text>uridine(1498) in 16S rRNA + S-adenosyl-L-methionine = N(3)-methyluridine(1498) in 16S rRNA + S-adenosyl-L-homocysteine + H(+)</text>
        <dbReference type="Rhea" id="RHEA:42920"/>
        <dbReference type="Rhea" id="RHEA-COMP:10283"/>
        <dbReference type="Rhea" id="RHEA-COMP:10284"/>
        <dbReference type="ChEBI" id="CHEBI:15378"/>
        <dbReference type="ChEBI" id="CHEBI:57856"/>
        <dbReference type="ChEBI" id="CHEBI:59789"/>
        <dbReference type="ChEBI" id="CHEBI:65315"/>
        <dbReference type="ChEBI" id="CHEBI:74502"/>
        <dbReference type="EC" id="2.1.1.193"/>
    </reaction>
</comment>
<dbReference type="PANTHER" id="PTHR30027:SF3">
    <property type="entry name" value="16S RRNA (URACIL(1498)-N(3))-METHYLTRANSFERASE"/>
    <property type="match status" value="1"/>
</dbReference>
<dbReference type="InterPro" id="IPR029026">
    <property type="entry name" value="tRNA_m1G_MTases_N"/>
</dbReference>
<comment type="subcellular location">
    <subcellularLocation>
        <location evidence="1 12">Cytoplasm</location>
    </subcellularLocation>
</comment>
<keyword evidence="8 12" id="KW-0808">Transferase</keyword>
<keyword evidence="5 12" id="KW-0963">Cytoplasm</keyword>
<dbReference type="OrthoDB" id="9808126at2"/>
<evidence type="ECO:0000313" key="15">
    <source>
        <dbReference type="EMBL" id="ASY13495.1"/>
    </source>
</evidence>
<keyword evidence="9 12" id="KW-0949">S-adenosyl-L-methionine</keyword>
<dbReference type="KEGG" id="nhi:B1s21160_04070"/>
<dbReference type="Proteomes" id="UP000217171">
    <property type="component" value="Chromosome"/>
</dbReference>
<name>A0A249K9U5_9ACTN</name>
<sequence>MLTLFFVNELSTAGTQEIDEEDAHHAVKVLRLNIGEEIKISDGKGNWVSGPIAQISKKALQISIAERGKESINKPELILVQAITKSDRSREMLELITAAGVDQVIPWQAERSISKWQDDSERKWLATIKESCKQSRRVRVPSLRKIMNTPSLSKEINSKNLGLVFHESSEIKFAETQISSNLDAIYLIIGPEGGITDNELAIFQSSGSMIVRLGPTVLRSAHAGFAALSAVQTKLGRW</sequence>
<dbReference type="CDD" id="cd18084">
    <property type="entry name" value="RsmE-like"/>
    <property type="match status" value="1"/>
</dbReference>
<dbReference type="GO" id="GO:0070042">
    <property type="term" value="F:rRNA (uridine-N3-)-methyltransferase activity"/>
    <property type="evidence" value="ECO:0007669"/>
    <property type="project" value="TreeGrafter"/>
</dbReference>
<evidence type="ECO:0000256" key="4">
    <source>
        <dbReference type="ARBA" id="ARBA00013673"/>
    </source>
</evidence>
<feature type="domain" description="Ribosomal RNA small subunit methyltransferase E methyltransferase" evidence="13">
    <location>
        <begin position="74"/>
        <end position="232"/>
    </location>
</feature>
<evidence type="ECO:0000256" key="2">
    <source>
        <dbReference type="ARBA" id="ARBA00005528"/>
    </source>
</evidence>
<dbReference type="EMBL" id="CP016771">
    <property type="protein sequence ID" value="ASY13495.1"/>
    <property type="molecule type" value="Genomic_DNA"/>
</dbReference>
<evidence type="ECO:0000256" key="5">
    <source>
        <dbReference type="ARBA" id="ARBA00022490"/>
    </source>
</evidence>
<dbReference type="AlphaFoldDB" id="A0A249K9U5"/>
<dbReference type="PANTHER" id="PTHR30027">
    <property type="entry name" value="RIBOSOMAL RNA SMALL SUBUNIT METHYLTRANSFERASE E"/>
    <property type="match status" value="1"/>
</dbReference>
<evidence type="ECO:0000256" key="6">
    <source>
        <dbReference type="ARBA" id="ARBA00022552"/>
    </source>
</evidence>
<evidence type="ECO:0000256" key="3">
    <source>
        <dbReference type="ARBA" id="ARBA00012328"/>
    </source>
</evidence>
<dbReference type="SUPFAM" id="SSF75217">
    <property type="entry name" value="alpha/beta knot"/>
    <property type="match status" value="1"/>
</dbReference>
<reference evidence="15 16" key="1">
    <citation type="submission" date="2016-07" db="EMBL/GenBank/DDBJ databases">
        <title>High microdiversification within the ubiquitous acI lineage of Actinobacteria.</title>
        <authorList>
            <person name="Neuenschwander S.M."/>
            <person name="Salcher M."/>
            <person name="Ghai R."/>
            <person name="Pernthaler J."/>
        </authorList>
    </citation>
    <scope>NUCLEOTIDE SEQUENCE [LARGE SCALE GENOMIC DNA]</scope>
    <source>
        <strain evidence="15">MMS-21-160</strain>
    </source>
</reference>
<evidence type="ECO:0000256" key="11">
    <source>
        <dbReference type="ARBA" id="ARBA00047944"/>
    </source>
</evidence>
<organism evidence="15 16">
    <name type="scientific">Candidatus Nanopelagicus hibericus</name>
    <dbReference type="NCBI Taxonomy" id="1884915"/>
    <lineage>
        <taxon>Bacteria</taxon>
        <taxon>Bacillati</taxon>
        <taxon>Actinomycetota</taxon>
        <taxon>Actinomycetes</taxon>
        <taxon>Candidatus Nanopelagicales</taxon>
        <taxon>Candidatus Nanopelagicaceae</taxon>
        <taxon>Candidatus Nanopelagicus</taxon>
    </lineage>
</organism>
<protein>
    <recommendedName>
        <fullName evidence="4 12">Ribosomal RNA small subunit methyltransferase E</fullName>
        <ecNumber evidence="3 12">2.1.1.193</ecNumber>
    </recommendedName>
</protein>
<evidence type="ECO:0000256" key="8">
    <source>
        <dbReference type="ARBA" id="ARBA00022679"/>
    </source>
</evidence>
<dbReference type="Pfam" id="PF20260">
    <property type="entry name" value="PUA_4"/>
    <property type="match status" value="1"/>
</dbReference>
<dbReference type="InterPro" id="IPR015947">
    <property type="entry name" value="PUA-like_sf"/>
</dbReference>
<evidence type="ECO:0000256" key="1">
    <source>
        <dbReference type="ARBA" id="ARBA00004496"/>
    </source>
</evidence>
<dbReference type="NCBIfam" id="NF008693">
    <property type="entry name" value="PRK11713.2-3"/>
    <property type="match status" value="1"/>
</dbReference>
<dbReference type="SUPFAM" id="SSF88697">
    <property type="entry name" value="PUA domain-like"/>
    <property type="match status" value="1"/>
</dbReference>
<evidence type="ECO:0000256" key="9">
    <source>
        <dbReference type="ARBA" id="ARBA00022691"/>
    </source>
</evidence>
<evidence type="ECO:0000313" key="16">
    <source>
        <dbReference type="Proteomes" id="UP000217171"/>
    </source>
</evidence>
<evidence type="ECO:0000259" key="14">
    <source>
        <dbReference type="Pfam" id="PF20260"/>
    </source>
</evidence>
<dbReference type="PIRSF" id="PIRSF015601">
    <property type="entry name" value="MTase_slr0722"/>
    <property type="match status" value="1"/>
</dbReference>